<reference evidence="1 2" key="1">
    <citation type="submission" date="2021-05" db="EMBL/GenBank/DDBJ databases">
        <title>Novel species in genus Arthrobacter.</title>
        <authorList>
            <person name="Zhang G."/>
        </authorList>
    </citation>
    <scope>NUCLEOTIDE SEQUENCE [LARGE SCALE GENOMIC DNA]</scope>
    <source>
        <strain evidence="2">zg-ZUI227</strain>
    </source>
</reference>
<dbReference type="Proteomes" id="UP000676885">
    <property type="component" value="Chromosome"/>
</dbReference>
<name>A0A975QZW6_9MICC</name>
<keyword evidence="2" id="KW-1185">Reference proteome</keyword>
<dbReference type="EMBL" id="CP076022">
    <property type="protein sequence ID" value="QWC10325.1"/>
    <property type="molecule type" value="Genomic_DNA"/>
</dbReference>
<gene>
    <name evidence="1" type="ORF">KKR91_01325</name>
</gene>
<protein>
    <submittedName>
        <fullName evidence="1">Uncharacterized protein</fullName>
    </submittedName>
</protein>
<accession>A0A975QZW6</accession>
<dbReference type="RefSeq" id="WP_210231483.1">
    <property type="nucleotide sequence ID" value="NZ_CP076022.1"/>
</dbReference>
<dbReference type="KEGG" id="ajg:KKR91_01325"/>
<proteinExistence type="predicted"/>
<organism evidence="1 2">
    <name type="scientific">Arthrobacter jiangjiafuii</name>
    <dbReference type="NCBI Taxonomy" id="2817475"/>
    <lineage>
        <taxon>Bacteria</taxon>
        <taxon>Bacillati</taxon>
        <taxon>Actinomycetota</taxon>
        <taxon>Actinomycetes</taxon>
        <taxon>Micrococcales</taxon>
        <taxon>Micrococcaceae</taxon>
        <taxon>Arthrobacter</taxon>
    </lineage>
</organism>
<evidence type="ECO:0000313" key="2">
    <source>
        <dbReference type="Proteomes" id="UP000676885"/>
    </source>
</evidence>
<evidence type="ECO:0000313" key="1">
    <source>
        <dbReference type="EMBL" id="QWC10325.1"/>
    </source>
</evidence>
<sequence length="96" mass="10535">MSTPMALTDLDWSQDAVATILGLARAQSTFSADDLTRDMRKPPHPNMAGAAFSAARKLGYIEPTGFRLSTNPTRRHGVIRTWQATPLLAAIARRQQ</sequence>
<dbReference type="AlphaFoldDB" id="A0A975QZW6"/>